<gene>
    <name evidence="6" type="ORF">H6G05_07880</name>
</gene>
<protein>
    <submittedName>
        <fullName evidence="6">Radical SAM protein</fullName>
    </submittedName>
</protein>
<dbReference type="PANTHER" id="PTHR43432:SF3">
    <property type="entry name" value="SLR0285 PROTEIN"/>
    <property type="match status" value="1"/>
</dbReference>
<organism evidence="6 7">
    <name type="scientific">Phormidium tenue FACHB-1050</name>
    <dbReference type="NCBI Taxonomy" id="2692857"/>
    <lineage>
        <taxon>Bacteria</taxon>
        <taxon>Bacillati</taxon>
        <taxon>Cyanobacteriota</taxon>
        <taxon>Cyanophyceae</taxon>
        <taxon>Oscillatoriophycideae</taxon>
        <taxon>Oscillatoriales</taxon>
        <taxon>Oscillatoriaceae</taxon>
        <taxon>Phormidium</taxon>
    </lineage>
</organism>
<evidence type="ECO:0000313" key="7">
    <source>
        <dbReference type="Proteomes" id="UP000618445"/>
    </source>
</evidence>
<dbReference type="EMBL" id="JACJQY010000009">
    <property type="protein sequence ID" value="MBD2316765.1"/>
    <property type="molecule type" value="Genomic_DNA"/>
</dbReference>
<dbReference type="Gene3D" id="3.80.30.30">
    <property type="match status" value="1"/>
</dbReference>
<dbReference type="SFLD" id="SFLDS00029">
    <property type="entry name" value="Radical_SAM"/>
    <property type="match status" value="1"/>
</dbReference>
<reference evidence="6 7" key="1">
    <citation type="journal article" date="2020" name="ISME J.">
        <title>Comparative genomics reveals insights into cyanobacterial evolution and habitat adaptation.</title>
        <authorList>
            <person name="Chen M.Y."/>
            <person name="Teng W.K."/>
            <person name="Zhao L."/>
            <person name="Hu C.X."/>
            <person name="Zhou Y.K."/>
            <person name="Han B.P."/>
            <person name="Song L.R."/>
            <person name="Shu W.S."/>
        </authorList>
    </citation>
    <scope>NUCLEOTIDE SEQUENCE [LARGE SCALE GENOMIC DNA]</scope>
    <source>
        <strain evidence="6 7">FACHB-1050</strain>
    </source>
</reference>
<feature type="compositionally biased region" description="Polar residues" evidence="4">
    <location>
        <begin position="327"/>
        <end position="336"/>
    </location>
</feature>
<comment type="caution">
    <text evidence="6">The sequence shown here is derived from an EMBL/GenBank/DDBJ whole genome shotgun (WGS) entry which is preliminary data.</text>
</comment>
<keyword evidence="7" id="KW-1185">Reference proteome</keyword>
<evidence type="ECO:0000256" key="1">
    <source>
        <dbReference type="ARBA" id="ARBA00022723"/>
    </source>
</evidence>
<feature type="domain" description="Radical SAM core" evidence="5">
    <location>
        <begin position="29"/>
        <end position="218"/>
    </location>
</feature>
<dbReference type="InterPro" id="IPR007197">
    <property type="entry name" value="rSAM"/>
</dbReference>
<dbReference type="Pfam" id="PF04055">
    <property type="entry name" value="Radical_SAM"/>
    <property type="match status" value="1"/>
</dbReference>
<keyword evidence="3" id="KW-0411">Iron-sulfur</keyword>
<dbReference type="InterPro" id="IPR058240">
    <property type="entry name" value="rSAM_sf"/>
</dbReference>
<dbReference type="SFLD" id="SFLDG01084">
    <property type="entry name" value="Uncharacterised_Radical_SAM_Su"/>
    <property type="match status" value="1"/>
</dbReference>
<dbReference type="CDD" id="cd01335">
    <property type="entry name" value="Radical_SAM"/>
    <property type="match status" value="1"/>
</dbReference>
<name>A0ABR8C8S0_9CYAN</name>
<keyword evidence="2" id="KW-0408">Iron</keyword>
<dbReference type="Proteomes" id="UP000618445">
    <property type="component" value="Unassembled WGS sequence"/>
</dbReference>
<evidence type="ECO:0000313" key="6">
    <source>
        <dbReference type="EMBL" id="MBD2316765.1"/>
    </source>
</evidence>
<dbReference type="PANTHER" id="PTHR43432">
    <property type="entry name" value="SLR0285 PROTEIN"/>
    <property type="match status" value="1"/>
</dbReference>
<proteinExistence type="predicted"/>
<dbReference type="RefSeq" id="WP_190577651.1">
    <property type="nucleotide sequence ID" value="NZ_CAWPQU010000089.1"/>
</dbReference>
<sequence>METVRGTETVASPLQESALRKKGLCDYVINVASGCLHGCTFCYVPSTPVIRTRQAQLAQKGVDNPQMDWGKYLFVREGIAEQLEETLSRKRTWKTTESGQGVVMLCSGTDPYQNHQTATITRQVVKVLLKYDKRVRILTRSPLWTNDIDILRSPNVTVGMSLPMLDDELSRKIEPAAPLPSDRYKAMMKGYEAGIKLYVAIAPTPPTMLLQDFQNLLEQIVKFEPEVIFWEPINARGTNGKRMLEAGLDFVQSVTNRDSWAENFIQQWQDIEQAASNIGCKDLLHIWVDPELRGFVEDDALDYWLFRQTVEDWDNYTRTPKKLETSFSQNVSQQNKAVRKPNKSQQGSMKLVAS</sequence>
<feature type="region of interest" description="Disordered" evidence="4">
    <location>
        <begin position="327"/>
        <end position="354"/>
    </location>
</feature>
<accession>A0ABR8C8S0</accession>
<dbReference type="InterPro" id="IPR040086">
    <property type="entry name" value="MJ0683-like"/>
</dbReference>
<evidence type="ECO:0000256" key="4">
    <source>
        <dbReference type="SAM" id="MobiDB-lite"/>
    </source>
</evidence>
<keyword evidence="1" id="KW-0479">Metal-binding</keyword>
<dbReference type="SUPFAM" id="SSF102114">
    <property type="entry name" value="Radical SAM enzymes"/>
    <property type="match status" value="1"/>
</dbReference>
<evidence type="ECO:0000256" key="3">
    <source>
        <dbReference type="ARBA" id="ARBA00023014"/>
    </source>
</evidence>
<evidence type="ECO:0000259" key="5">
    <source>
        <dbReference type="Pfam" id="PF04055"/>
    </source>
</evidence>
<evidence type="ECO:0000256" key="2">
    <source>
        <dbReference type="ARBA" id="ARBA00023004"/>
    </source>
</evidence>